<name>A0A132EYV6_9BURK</name>
<dbReference type="EMBL" id="LPJX01000045">
    <property type="protein sequence ID" value="KWF63756.1"/>
    <property type="molecule type" value="Genomic_DNA"/>
</dbReference>
<keyword evidence="8" id="KW-0653">Protein transport</keyword>
<comment type="similarity">
    <text evidence="3">Belongs to the autotransporter-2 (AT-2) (TC 1.B.40) family.</text>
</comment>
<proteinExistence type="inferred from homology"/>
<evidence type="ECO:0000259" key="11">
    <source>
        <dbReference type="Pfam" id="PF03895"/>
    </source>
</evidence>
<dbReference type="Pfam" id="PF05662">
    <property type="entry name" value="YadA_stalk"/>
    <property type="match status" value="1"/>
</dbReference>
<feature type="domain" description="Trimeric autotransporter adhesin YadA-like stalk" evidence="12">
    <location>
        <begin position="12"/>
        <end position="47"/>
    </location>
</feature>
<reference evidence="13 14" key="1">
    <citation type="submission" date="2015-11" db="EMBL/GenBank/DDBJ databases">
        <title>Expanding the genomic diversity of Burkholderia species for the development of highly accurate diagnostics.</title>
        <authorList>
            <person name="Sahl J."/>
            <person name="Keim P."/>
            <person name="Wagner D."/>
        </authorList>
    </citation>
    <scope>NUCLEOTIDE SEQUENCE [LARGE SCALE GENOMIC DNA]</scope>
    <source>
        <strain evidence="13 14">MSMB574WGS</strain>
    </source>
</reference>
<protein>
    <submittedName>
        <fullName evidence="13">Uncharacterized protein</fullName>
    </submittedName>
</protein>
<evidence type="ECO:0000256" key="1">
    <source>
        <dbReference type="ARBA" id="ARBA00004241"/>
    </source>
</evidence>
<keyword evidence="6" id="KW-0812">Transmembrane</keyword>
<dbReference type="Proteomes" id="UP000061512">
    <property type="component" value="Unassembled WGS sequence"/>
</dbReference>
<dbReference type="GO" id="GO:0009279">
    <property type="term" value="C:cell outer membrane"/>
    <property type="evidence" value="ECO:0007669"/>
    <property type="project" value="UniProtKB-SubCell"/>
</dbReference>
<evidence type="ECO:0000313" key="14">
    <source>
        <dbReference type="Proteomes" id="UP000061512"/>
    </source>
</evidence>
<dbReference type="Gene3D" id="3.30.1300.30">
    <property type="entry name" value="GSPII I/J protein-like"/>
    <property type="match status" value="1"/>
</dbReference>
<dbReference type="GO" id="GO:0009986">
    <property type="term" value="C:cell surface"/>
    <property type="evidence" value="ECO:0007669"/>
    <property type="project" value="UniProtKB-SubCell"/>
</dbReference>
<dbReference type="InterPro" id="IPR008635">
    <property type="entry name" value="Coiled_stalk_dom"/>
</dbReference>
<keyword evidence="5" id="KW-1134">Transmembrane beta strand</keyword>
<organism evidence="13 14">
    <name type="scientific">Burkholderia pseudomultivorans</name>
    <dbReference type="NCBI Taxonomy" id="1207504"/>
    <lineage>
        <taxon>Bacteria</taxon>
        <taxon>Pseudomonadati</taxon>
        <taxon>Pseudomonadota</taxon>
        <taxon>Betaproteobacteria</taxon>
        <taxon>Burkholderiales</taxon>
        <taxon>Burkholderiaceae</taxon>
        <taxon>Burkholderia</taxon>
        <taxon>Burkholderia cepacia complex</taxon>
    </lineage>
</organism>
<dbReference type="InterPro" id="IPR005594">
    <property type="entry name" value="YadA_C"/>
</dbReference>
<dbReference type="Gene3D" id="2.150.10.10">
    <property type="entry name" value="Serralysin-like metalloprotease, C-terminal"/>
    <property type="match status" value="1"/>
</dbReference>
<comment type="subcellular location">
    <subcellularLocation>
        <location evidence="2">Cell outer membrane</location>
    </subcellularLocation>
    <subcellularLocation>
        <location evidence="1">Cell surface</location>
    </subcellularLocation>
</comment>
<keyword evidence="7" id="KW-0732">Signal</keyword>
<keyword evidence="9" id="KW-0472">Membrane</keyword>
<evidence type="ECO:0000256" key="8">
    <source>
        <dbReference type="ARBA" id="ARBA00022927"/>
    </source>
</evidence>
<accession>A0A132EYV6</accession>
<gene>
    <name evidence="13" type="ORF">WT57_22000</name>
</gene>
<keyword evidence="10" id="KW-0998">Cell outer membrane</keyword>
<evidence type="ECO:0000256" key="10">
    <source>
        <dbReference type="ARBA" id="ARBA00023237"/>
    </source>
</evidence>
<evidence type="ECO:0000256" key="3">
    <source>
        <dbReference type="ARBA" id="ARBA00005848"/>
    </source>
</evidence>
<dbReference type="GO" id="GO:0015031">
    <property type="term" value="P:protein transport"/>
    <property type="evidence" value="ECO:0007669"/>
    <property type="project" value="UniProtKB-KW"/>
</dbReference>
<evidence type="ECO:0000256" key="4">
    <source>
        <dbReference type="ARBA" id="ARBA00022448"/>
    </source>
</evidence>
<dbReference type="InterPro" id="IPR045584">
    <property type="entry name" value="Pilin-like"/>
</dbReference>
<dbReference type="InterPro" id="IPR011049">
    <property type="entry name" value="Serralysin-like_metalloprot_C"/>
</dbReference>
<evidence type="ECO:0000256" key="5">
    <source>
        <dbReference type="ARBA" id="ARBA00022452"/>
    </source>
</evidence>
<evidence type="ECO:0000256" key="9">
    <source>
        <dbReference type="ARBA" id="ARBA00023136"/>
    </source>
</evidence>
<dbReference type="Pfam" id="PF03895">
    <property type="entry name" value="YadA_anchor"/>
    <property type="match status" value="1"/>
</dbReference>
<dbReference type="SUPFAM" id="SSF54523">
    <property type="entry name" value="Pili subunits"/>
    <property type="match status" value="1"/>
</dbReference>
<feature type="domain" description="Trimeric autotransporter adhesin YadA-like C-terminal membrane anchor" evidence="11">
    <location>
        <begin position="62"/>
        <end position="121"/>
    </location>
</feature>
<keyword evidence="4" id="KW-0813">Transport</keyword>
<evidence type="ECO:0000313" key="13">
    <source>
        <dbReference type="EMBL" id="KWF63756.1"/>
    </source>
</evidence>
<comment type="caution">
    <text evidence="13">The sequence shown here is derived from an EMBL/GenBank/DDBJ whole genome shotgun (WGS) entry which is preliminary data.</text>
</comment>
<sequence>MSVGSPGAERTISNVAPGVNGTDAVNVNQLNSAMSGMQDSISSFARKAYSGVAGAAALTMIPEVDAGKTLSIGVGTANFQGYQATAIGGTARITQNLKVKAGVSYSNAGGTVWGAGMSYQW</sequence>
<evidence type="ECO:0000256" key="2">
    <source>
        <dbReference type="ARBA" id="ARBA00004442"/>
    </source>
</evidence>
<dbReference type="AlphaFoldDB" id="A0A132EYV6"/>
<evidence type="ECO:0000259" key="12">
    <source>
        <dbReference type="Pfam" id="PF05662"/>
    </source>
</evidence>
<evidence type="ECO:0000256" key="7">
    <source>
        <dbReference type="ARBA" id="ARBA00022729"/>
    </source>
</evidence>
<evidence type="ECO:0000256" key="6">
    <source>
        <dbReference type="ARBA" id="ARBA00022692"/>
    </source>
</evidence>